<evidence type="ECO:0000256" key="7">
    <source>
        <dbReference type="RuleBase" id="RU369079"/>
    </source>
</evidence>
<feature type="transmembrane region" description="Helical" evidence="7">
    <location>
        <begin position="360"/>
        <end position="383"/>
    </location>
</feature>
<feature type="transmembrane region" description="Helical" evidence="7">
    <location>
        <begin position="317"/>
        <end position="348"/>
    </location>
</feature>
<feature type="transmembrane region" description="Helical" evidence="7">
    <location>
        <begin position="272"/>
        <end position="297"/>
    </location>
</feature>
<evidence type="ECO:0000313" key="9">
    <source>
        <dbReference type="EMBL" id="TCT11586.1"/>
    </source>
</evidence>
<comment type="caution">
    <text evidence="9">The sequence shown here is derived from an EMBL/GenBank/DDBJ whole genome shotgun (WGS) entry which is preliminary data.</text>
</comment>
<evidence type="ECO:0000313" key="10">
    <source>
        <dbReference type="Proteomes" id="UP000295678"/>
    </source>
</evidence>
<dbReference type="RefSeq" id="WP_165926842.1">
    <property type="nucleotide sequence ID" value="NZ_SMAK01000004.1"/>
</dbReference>
<evidence type="ECO:0000256" key="2">
    <source>
        <dbReference type="ARBA" id="ARBA00022475"/>
    </source>
</evidence>
<feature type="transmembrane region" description="Helical" evidence="7">
    <location>
        <begin position="139"/>
        <end position="162"/>
    </location>
</feature>
<evidence type="ECO:0000256" key="4">
    <source>
        <dbReference type="ARBA" id="ARBA00022692"/>
    </source>
</evidence>
<reference evidence="9 10" key="1">
    <citation type="submission" date="2019-03" db="EMBL/GenBank/DDBJ databases">
        <title>Genomic Encyclopedia of Type Strains, Phase IV (KMG-IV): sequencing the most valuable type-strain genomes for metagenomic binning, comparative biology and taxonomic classification.</title>
        <authorList>
            <person name="Goeker M."/>
        </authorList>
    </citation>
    <scope>NUCLEOTIDE SEQUENCE [LARGE SCALE GENOMIC DNA]</scope>
    <source>
        <strain evidence="9 10">DSM 19345</strain>
    </source>
</reference>
<keyword evidence="2" id="KW-1003">Cell membrane</keyword>
<keyword evidence="6 7" id="KW-0472">Membrane</keyword>
<dbReference type="EMBL" id="SMAK01000004">
    <property type="protein sequence ID" value="TCT11586.1"/>
    <property type="molecule type" value="Genomic_DNA"/>
</dbReference>
<feature type="transmembrane region" description="Helical" evidence="7">
    <location>
        <begin position="403"/>
        <end position="424"/>
    </location>
</feature>
<feature type="transmembrane region" description="Helical" evidence="7">
    <location>
        <begin position="174"/>
        <end position="196"/>
    </location>
</feature>
<dbReference type="Pfam" id="PF06808">
    <property type="entry name" value="DctM"/>
    <property type="match status" value="1"/>
</dbReference>
<keyword evidence="5 7" id="KW-1133">Transmembrane helix</keyword>
<dbReference type="InterPro" id="IPR004681">
    <property type="entry name" value="TRAP_DctM"/>
</dbReference>
<dbReference type="GO" id="GO:0005886">
    <property type="term" value="C:plasma membrane"/>
    <property type="evidence" value="ECO:0007669"/>
    <property type="project" value="UniProtKB-SubCell"/>
</dbReference>
<evidence type="ECO:0000256" key="3">
    <source>
        <dbReference type="ARBA" id="ARBA00022519"/>
    </source>
</evidence>
<accession>A0A4R3MDR5</accession>
<keyword evidence="10" id="KW-1185">Reference proteome</keyword>
<comment type="subunit">
    <text evidence="7">The complex comprises the extracytoplasmic solute receptor protein and the two transmembrane proteins.</text>
</comment>
<feature type="domain" description="TRAP C4-dicarboxylate transport system permease DctM subunit" evidence="8">
    <location>
        <begin position="7"/>
        <end position="420"/>
    </location>
</feature>
<keyword evidence="3 7" id="KW-0997">Cell inner membrane</keyword>
<keyword evidence="4 7" id="KW-0812">Transmembrane</keyword>
<dbReference type="InterPro" id="IPR010656">
    <property type="entry name" value="DctM"/>
</dbReference>
<dbReference type="PANTHER" id="PTHR33362">
    <property type="entry name" value="SIALIC ACID TRAP TRANSPORTER PERMEASE PROTEIN SIAT-RELATED"/>
    <property type="match status" value="1"/>
</dbReference>
<evidence type="ECO:0000256" key="1">
    <source>
        <dbReference type="ARBA" id="ARBA00004429"/>
    </source>
</evidence>
<feature type="transmembrane region" description="Helical" evidence="7">
    <location>
        <begin position="244"/>
        <end position="260"/>
    </location>
</feature>
<gene>
    <name evidence="9" type="ORF">EDC22_104349</name>
</gene>
<evidence type="ECO:0000256" key="5">
    <source>
        <dbReference type="ARBA" id="ARBA00022989"/>
    </source>
</evidence>
<comment type="function">
    <text evidence="7">Part of the tripartite ATP-independent periplasmic (TRAP) transport system.</text>
</comment>
<comment type="subcellular location">
    <subcellularLocation>
        <location evidence="1 7">Cell inner membrane</location>
        <topology evidence="1 7">Multi-pass membrane protein</topology>
    </subcellularLocation>
</comment>
<keyword evidence="7" id="KW-0813">Transport</keyword>
<feature type="transmembrane region" description="Helical" evidence="7">
    <location>
        <begin position="216"/>
        <end position="238"/>
    </location>
</feature>
<organism evidence="9 10">
    <name type="scientific">Tepidamorphus gemmatus</name>
    <dbReference type="NCBI Taxonomy" id="747076"/>
    <lineage>
        <taxon>Bacteria</taxon>
        <taxon>Pseudomonadati</taxon>
        <taxon>Pseudomonadota</taxon>
        <taxon>Alphaproteobacteria</taxon>
        <taxon>Hyphomicrobiales</taxon>
        <taxon>Tepidamorphaceae</taxon>
        <taxon>Tepidamorphus</taxon>
    </lineage>
</organism>
<evidence type="ECO:0000259" key="8">
    <source>
        <dbReference type="Pfam" id="PF06808"/>
    </source>
</evidence>
<dbReference type="GO" id="GO:0022857">
    <property type="term" value="F:transmembrane transporter activity"/>
    <property type="evidence" value="ECO:0007669"/>
    <property type="project" value="UniProtKB-UniRule"/>
</dbReference>
<comment type="similarity">
    <text evidence="7">Belongs to the TRAP transporter large permease family.</text>
</comment>
<dbReference type="PIRSF" id="PIRSF006066">
    <property type="entry name" value="HI0050"/>
    <property type="match status" value="1"/>
</dbReference>
<evidence type="ECO:0000256" key="6">
    <source>
        <dbReference type="ARBA" id="ARBA00023136"/>
    </source>
</evidence>
<name>A0A4R3MDR5_9HYPH</name>
<proteinExistence type="inferred from homology"/>
<comment type="caution">
    <text evidence="7">Lacks conserved residue(s) required for the propagation of feature annotation.</text>
</comment>
<feature type="transmembrane region" description="Helical" evidence="7">
    <location>
        <begin position="6"/>
        <end position="34"/>
    </location>
</feature>
<dbReference type="NCBIfam" id="TIGR00786">
    <property type="entry name" value="dctM"/>
    <property type="match status" value="1"/>
</dbReference>
<feature type="transmembrane region" description="Helical" evidence="7">
    <location>
        <begin position="46"/>
        <end position="69"/>
    </location>
</feature>
<dbReference type="AlphaFoldDB" id="A0A4R3MDR5"/>
<sequence>MLLTICIILLFVFVLLGMDIAFAIGVAALAFIAASQFDARPVNPVLFVRTVTSGVDSFAMLAIPMYVFVGELMTSAGVTRRLIDFAASLVAHRPGGLANVGITSNLFMAGISGSAVADAAATGSILVPEMKKRGYSARYAAGVISAAAAMGPIIPPSILFILLASIANLSVGDLFIAGILPGLLMYVGLIAMSGYLARRNGIPMEPKASPDARRMAIRAGILPLGAPLIIIASKVFGIATPTESAAIVVLYTIVIGTLVYRDLTLRGFLDAAIAAAMTTAVIMMTVAFSQIFGQIAVLAGLGRMVQATLLGISDNPYVLFFVINLMLLVLGTFLDALPLMLILSPILFPLMTGLGVDPIHFGLVMVFNLVLGMITPPVGLNLFVMSRISGVGILSVFRGGLPFYMVLWVTLIILTYVPWFSTFLPHLLRK</sequence>
<protein>
    <recommendedName>
        <fullName evidence="7">TRAP transporter large permease protein</fullName>
    </recommendedName>
</protein>
<dbReference type="Proteomes" id="UP000295678">
    <property type="component" value="Unassembled WGS sequence"/>
</dbReference>